<keyword evidence="2" id="KW-0378">Hydrolase</keyword>
<dbReference type="EMBL" id="MU004496">
    <property type="protein sequence ID" value="KAF2649337.1"/>
    <property type="molecule type" value="Genomic_DNA"/>
</dbReference>
<dbReference type="OrthoDB" id="414698at2759"/>
<feature type="compositionally biased region" description="Low complexity" evidence="3">
    <location>
        <begin position="12"/>
        <end position="27"/>
    </location>
</feature>
<dbReference type="SUPFAM" id="SSF53474">
    <property type="entry name" value="alpha/beta-Hydrolases"/>
    <property type="match status" value="1"/>
</dbReference>
<dbReference type="GO" id="GO:0016787">
    <property type="term" value="F:hydrolase activity"/>
    <property type="evidence" value="ECO:0007669"/>
    <property type="project" value="UniProtKB-KW"/>
</dbReference>
<dbReference type="InterPro" id="IPR029058">
    <property type="entry name" value="AB_hydrolase_fold"/>
</dbReference>
<dbReference type="Pfam" id="PF03959">
    <property type="entry name" value="FSH1"/>
    <property type="match status" value="1"/>
</dbReference>
<dbReference type="GO" id="GO:0044550">
    <property type="term" value="P:secondary metabolite biosynthetic process"/>
    <property type="evidence" value="ECO:0007669"/>
    <property type="project" value="TreeGrafter"/>
</dbReference>
<comment type="similarity">
    <text evidence="1">Belongs to the LovG family.</text>
</comment>
<evidence type="ECO:0000259" key="4">
    <source>
        <dbReference type="Pfam" id="PF03959"/>
    </source>
</evidence>
<feature type="domain" description="Serine hydrolase" evidence="4">
    <location>
        <begin position="32"/>
        <end position="293"/>
    </location>
</feature>
<evidence type="ECO:0000256" key="2">
    <source>
        <dbReference type="ARBA" id="ARBA00022801"/>
    </source>
</evidence>
<evidence type="ECO:0000256" key="3">
    <source>
        <dbReference type="SAM" id="MobiDB-lite"/>
    </source>
</evidence>
<protein>
    <recommendedName>
        <fullName evidence="4">Serine hydrolase domain-containing protein</fullName>
    </recommendedName>
</protein>
<dbReference type="Gene3D" id="3.40.50.1820">
    <property type="entry name" value="alpha/beta hydrolase"/>
    <property type="match status" value="1"/>
</dbReference>
<reference evidence="5" key="1">
    <citation type="journal article" date="2020" name="Stud. Mycol.">
        <title>101 Dothideomycetes genomes: a test case for predicting lifestyles and emergence of pathogens.</title>
        <authorList>
            <person name="Haridas S."/>
            <person name="Albert R."/>
            <person name="Binder M."/>
            <person name="Bloem J."/>
            <person name="Labutti K."/>
            <person name="Salamov A."/>
            <person name="Andreopoulos B."/>
            <person name="Baker S."/>
            <person name="Barry K."/>
            <person name="Bills G."/>
            <person name="Bluhm B."/>
            <person name="Cannon C."/>
            <person name="Castanera R."/>
            <person name="Culley D."/>
            <person name="Daum C."/>
            <person name="Ezra D."/>
            <person name="Gonzalez J."/>
            <person name="Henrissat B."/>
            <person name="Kuo A."/>
            <person name="Liang C."/>
            <person name="Lipzen A."/>
            <person name="Lutzoni F."/>
            <person name="Magnuson J."/>
            <person name="Mondo S."/>
            <person name="Nolan M."/>
            <person name="Ohm R."/>
            <person name="Pangilinan J."/>
            <person name="Park H.-J."/>
            <person name="Ramirez L."/>
            <person name="Alfaro M."/>
            <person name="Sun H."/>
            <person name="Tritt A."/>
            <person name="Yoshinaga Y."/>
            <person name="Zwiers L.-H."/>
            <person name="Turgeon B."/>
            <person name="Goodwin S."/>
            <person name="Spatafora J."/>
            <person name="Crous P."/>
            <person name="Grigoriev I."/>
        </authorList>
    </citation>
    <scope>NUCLEOTIDE SEQUENCE</scope>
    <source>
        <strain evidence="5">CBS 122681</strain>
    </source>
</reference>
<dbReference type="GO" id="GO:0005634">
    <property type="term" value="C:nucleus"/>
    <property type="evidence" value="ECO:0007669"/>
    <property type="project" value="TreeGrafter"/>
</dbReference>
<dbReference type="PANTHER" id="PTHR48070">
    <property type="entry name" value="ESTERASE OVCA2"/>
    <property type="match status" value="1"/>
</dbReference>
<dbReference type="InterPro" id="IPR005645">
    <property type="entry name" value="FSH-like_dom"/>
</dbReference>
<evidence type="ECO:0000256" key="1">
    <source>
        <dbReference type="ARBA" id="ARBA00005863"/>
    </source>
</evidence>
<dbReference type="InterPro" id="IPR050593">
    <property type="entry name" value="LovG"/>
</dbReference>
<sequence>MASFRPTNTHLTPSPGSSPRGTPRNRSPQPPKPTLLAFHGSGSNGMVHTVQLARVSKLLRPHFDIISLDAPFPSDAGPGILPFFDGCGPYYRWIPATAHVINKDMILNGLTPTGTPLPSAMPLEVETLVRTTVEKVRAKGGRVVGTIGFSQGTRVAAGLLRGSEIRRTIEQSLSSTPSTAHAETKALLQSTAWLDFHFGISVCGSYPPVLLPPSATELLRAHLQTTAEPEALEAEVVEMQNQKIEAPTLHIAGLHDHFLWAGRLFVATCFVEGADKSRVHEFDMEHHYPTQPADSETMAEWTLGAWKRVTDREEGVGYEGGS</sequence>
<feature type="compositionally biased region" description="Polar residues" evidence="3">
    <location>
        <begin position="1"/>
        <end position="11"/>
    </location>
</feature>
<keyword evidence="6" id="KW-1185">Reference proteome</keyword>
<accession>A0A6A6SQS5</accession>
<gene>
    <name evidence="5" type="ORF">K491DRAFT_721743</name>
</gene>
<evidence type="ECO:0000313" key="6">
    <source>
        <dbReference type="Proteomes" id="UP000799324"/>
    </source>
</evidence>
<organism evidence="5 6">
    <name type="scientific">Lophiostoma macrostomum CBS 122681</name>
    <dbReference type="NCBI Taxonomy" id="1314788"/>
    <lineage>
        <taxon>Eukaryota</taxon>
        <taxon>Fungi</taxon>
        <taxon>Dikarya</taxon>
        <taxon>Ascomycota</taxon>
        <taxon>Pezizomycotina</taxon>
        <taxon>Dothideomycetes</taxon>
        <taxon>Pleosporomycetidae</taxon>
        <taxon>Pleosporales</taxon>
        <taxon>Lophiostomataceae</taxon>
        <taxon>Lophiostoma</taxon>
    </lineage>
</organism>
<feature type="region of interest" description="Disordered" evidence="3">
    <location>
        <begin position="1"/>
        <end position="34"/>
    </location>
</feature>
<dbReference type="PANTHER" id="PTHR48070:SF3">
    <property type="entry name" value="ESTERASE DBAE-RELATED"/>
    <property type="match status" value="1"/>
</dbReference>
<dbReference type="GO" id="GO:0005737">
    <property type="term" value="C:cytoplasm"/>
    <property type="evidence" value="ECO:0007669"/>
    <property type="project" value="TreeGrafter"/>
</dbReference>
<name>A0A6A6SQS5_9PLEO</name>
<proteinExistence type="inferred from homology"/>
<dbReference type="Proteomes" id="UP000799324">
    <property type="component" value="Unassembled WGS sequence"/>
</dbReference>
<dbReference type="AlphaFoldDB" id="A0A6A6SQS5"/>
<evidence type="ECO:0000313" key="5">
    <source>
        <dbReference type="EMBL" id="KAF2649337.1"/>
    </source>
</evidence>